<name>A0A9P5SQY0_9FUNG</name>
<feature type="region of interest" description="Disordered" evidence="1">
    <location>
        <begin position="57"/>
        <end position="91"/>
    </location>
</feature>
<dbReference type="EMBL" id="JAAAUY010000216">
    <property type="protein sequence ID" value="KAF9333202.1"/>
    <property type="molecule type" value="Genomic_DNA"/>
</dbReference>
<dbReference type="AlphaFoldDB" id="A0A9P5SQY0"/>
<gene>
    <name evidence="2" type="ORF">BG006_003902</name>
</gene>
<evidence type="ECO:0000313" key="2">
    <source>
        <dbReference type="EMBL" id="KAF9333202.1"/>
    </source>
</evidence>
<feature type="region of interest" description="Disordered" evidence="1">
    <location>
        <begin position="615"/>
        <end position="645"/>
    </location>
</feature>
<organism evidence="2 3">
    <name type="scientific">Podila minutissima</name>
    <dbReference type="NCBI Taxonomy" id="64525"/>
    <lineage>
        <taxon>Eukaryota</taxon>
        <taxon>Fungi</taxon>
        <taxon>Fungi incertae sedis</taxon>
        <taxon>Mucoromycota</taxon>
        <taxon>Mortierellomycotina</taxon>
        <taxon>Mortierellomycetes</taxon>
        <taxon>Mortierellales</taxon>
        <taxon>Mortierellaceae</taxon>
        <taxon>Podila</taxon>
    </lineage>
</organism>
<feature type="compositionally biased region" description="Low complexity" evidence="1">
    <location>
        <begin position="618"/>
        <end position="631"/>
    </location>
</feature>
<keyword evidence="3" id="KW-1185">Reference proteome</keyword>
<protein>
    <submittedName>
        <fullName evidence="2">Uncharacterized protein</fullName>
    </submittedName>
</protein>
<proteinExistence type="predicted"/>
<evidence type="ECO:0000256" key="1">
    <source>
        <dbReference type="SAM" id="MobiDB-lite"/>
    </source>
</evidence>
<feature type="region of interest" description="Disordered" evidence="1">
    <location>
        <begin position="1"/>
        <end position="43"/>
    </location>
</feature>
<sequence>MPDHLVPRKYKKAIRSRSNPTTPVSSHPPSPGSSHTNDDHSSANFAAISGLGLESFSQSSSSTPLILDPRRSSRSSLFMRRESRSNRSLKAPHHMALATRLALFHRILSTTRSADAQSKDMDTWITEQVARRSFPDRHTLEAALTSHVQTLVGALTVLTDGIPQPLSGGQDQEIIIYKSIQQTVDSILESAQWLCGLEFEMSISRICAQWPAHEKSIEQFVHYVQVVESMKETVSGRFQHPQELSEDLARCQEMIDYQRTLFGETLRNHGLEWRALGFPPMEGLLQQTQDWILNMARTLTVKIKAEVSLMLEQSQASRQLGMDFEEIEMSRAVTDVMELVLQGALFAGSCLELVGKRCPMLVTAWTELVSQYCYLTLTKRKEQALLASRPRRGKATGSSLFLPSSEYRKHAPSGMSRGLLLRTMELFENVSRLLQCLVEMHEEEALGPSSSLTDESLEGDDDDQSAILGASAASSDQDEAMDITTSTSSSSSLDSQGMQEDTPPLPAFENHPQQPQYRVAAIRPRRSARQGMDPAALQRWIAMESLASVLVEVGLELCGSMAEALGSSDTSVRSMGPLGGFNPTLPATIPVLHPQQEQHQRLQLQESLDPRSRFDVLGSSVNSGNGSRSFSTTGHHHTHQPMSSAARAAAAISSLTSFAGGHAMALGTGGIGLIYVQFVARLISKIIEFAGQDSHQEQRLLRVHCSLQNLELALAAT</sequence>
<comment type="caution">
    <text evidence="2">The sequence shown here is derived from an EMBL/GenBank/DDBJ whole genome shotgun (WGS) entry which is preliminary data.</text>
</comment>
<evidence type="ECO:0000313" key="3">
    <source>
        <dbReference type="Proteomes" id="UP000696485"/>
    </source>
</evidence>
<reference evidence="2" key="1">
    <citation type="journal article" date="2020" name="Fungal Divers.">
        <title>Resolving the Mortierellaceae phylogeny through synthesis of multi-gene phylogenetics and phylogenomics.</title>
        <authorList>
            <person name="Vandepol N."/>
            <person name="Liber J."/>
            <person name="Desiro A."/>
            <person name="Na H."/>
            <person name="Kennedy M."/>
            <person name="Barry K."/>
            <person name="Grigoriev I.V."/>
            <person name="Miller A.N."/>
            <person name="O'Donnell K."/>
            <person name="Stajich J.E."/>
            <person name="Bonito G."/>
        </authorList>
    </citation>
    <scope>NUCLEOTIDE SEQUENCE</scope>
    <source>
        <strain evidence="2">NVP1</strain>
    </source>
</reference>
<accession>A0A9P5SQY0</accession>
<feature type="region of interest" description="Disordered" evidence="1">
    <location>
        <begin position="471"/>
        <end position="516"/>
    </location>
</feature>
<dbReference type="Proteomes" id="UP000696485">
    <property type="component" value="Unassembled WGS sequence"/>
</dbReference>